<dbReference type="Proteomes" id="UP000230922">
    <property type="component" value="Unassembled WGS sequence"/>
</dbReference>
<dbReference type="EMBL" id="PFAK01000053">
    <property type="protein sequence ID" value="PIR96030.1"/>
    <property type="molecule type" value="Genomic_DNA"/>
</dbReference>
<comment type="caution">
    <text evidence="2">The sequence shown here is derived from an EMBL/GenBank/DDBJ whole genome shotgun (WGS) entry which is preliminary data.</text>
</comment>
<keyword evidence="1" id="KW-0472">Membrane</keyword>
<organism evidence="2 3">
    <name type="scientific">Candidatus Doudnabacteria bacterium CG10_big_fil_rev_8_21_14_0_10_42_18</name>
    <dbReference type="NCBI Taxonomy" id="1974552"/>
    <lineage>
        <taxon>Bacteria</taxon>
        <taxon>Candidatus Doudnaibacteriota</taxon>
    </lineage>
</organism>
<reference evidence="3" key="1">
    <citation type="submission" date="2017-09" db="EMBL/GenBank/DDBJ databases">
        <title>Depth-based differentiation of microbial function through sediment-hosted aquifers and enrichment of novel symbionts in the deep terrestrial subsurface.</title>
        <authorList>
            <person name="Probst A.J."/>
            <person name="Ladd B."/>
            <person name="Jarett J.K."/>
            <person name="Geller-Mcgrath D.E."/>
            <person name="Sieber C.M.K."/>
            <person name="Emerson J.B."/>
            <person name="Anantharaman K."/>
            <person name="Thomas B.C."/>
            <person name="Malmstrom R."/>
            <person name="Stieglmeier M."/>
            <person name="Klingl A."/>
            <person name="Woyke T."/>
            <person name="Ryan C.M."/>
            <person name="Banfield J.F."/>
        </authorList>
    </citation>
    <scope>NUCLEOTIDE SEQUENCE [LARGE SCALE GENOMIC DNA]</scope>
</reference>
<dbReference type="InterPro" id="IPR012902">
    <property type="entry name" value="N_methyl_site"/>
</dbReference>
<sequence>MTIISKNQEGFTLPEMAVALFGFSLIIVGLVALFSNIFSISFRQGTLLEGSDQARKLAFGIVGELRNAETSSTGSYSLGAAGENEIIFYSNIDADSEIERLRYFASGGKLYRGVINPSGSPLAYNLSNESVSTALNGLANGSTTPVFYFYDGDYDGISGTPLTAPINLTRVKFVSVQLQIKNEAGVENQNFYTVTASGAIRNLKENLGE</sequence>
<proteinExistence type="predicted"/>
<protein>
    <recommendedName>
        <fullName evidence="4">Prepilin-type N-terminal cleavage/methylation domain-containing protein</fullName>
    </recommendedName>
</protein>
<keyword evidence="1" id="KW-1133">Transmembrane helix</keyword>
<evidence type="ECO:0000313" key="3">
    <source>
        <dbReference type="Proteomes" id="UP000230922"/>
    </source>
</evidence>
<evidence type="ECO:0008006" key="4">
    <source>
        <dbReference type="Google" id="ProtNLM"/>
    </source>
</evidence>
<dbReference type="AlphaFoldDB" id="A0A2H0VCK9"/>
<accession>A0A2H0VCK9</accession>
<dbReference type="PROSITE" id="PS00409">
    <property type="entry name" value="PROKAR_NTER_METHYL"/>
    <property type="match status" value="1"/>
</dbReference>
<keyword evidence="1" id="KW-0812">Transmembrane</keyword>
<feature type="transmembrane region" description="Helical" evidence="1">
    <location>
        <begin position="16"/>
        <end position="38"/>
    </location>
</feature>
<evidence type="ECO:0000313" key="2">
    <source>
        <dbReference type="EMBL" id="PIR96030.1"/>
    </source>
</evidence>
<evidence type="ECO:0000256" key="1">
    <source>
        <dbReference type="SAM" id="Phobius"/>
    </source>
</evidence>
<name>A0A2H0VCK9_9BACT</name>
<gene>
    <name evidence="2" type="ORF">COT92_03265</name>
</gene>